<organism evidence="1 2">
    <name type="scientific">Tardiphaga robiniae</name>
    <dbReference type="NCBI Taxonomy" id="943830"/>
    <lineage>
        <taxon>Bacteria</taxon>
        <taxon>Pseudomonadati</taxon>
        <taxon>Pseudomonadota</taxon>
        <taxon>Alphaproteobacteria</taxon>
        <taxon>Hyphomicrobiales</taxon>
        <taxon>Nitrobacteraceae</taxon>
        <taxon>Tardiphaga</taxon>
    </lineage>
</organism>
<dbReference type="AlphaFoldDB" id="A0A163Z578"/>
<dbReference type="Proteomes" id="UP000076574">
    <property type="component" value="Unassembled WGS sequence"/>
</dbReference>
<evidence type="ECO:0000313" key="2">
    <source>
        <dbReference type="Proteomes" id="UP000076574"/>
    </source>
</evidence>
<dbReference type="RefSeq" id="WP_068732807.1">
    <property type="nucleotide sequence ID" value="NZ_LVYV01000012.1"/>
</dbReference>
<gene>
    <name evidence="1" type="ORF">A4A58_05815</name>
</gene>
<keyword evidence="2" id="KW-1185">Reference proteome</keyword>
<comment type="caution">
    <text evidence="1">The sequence shown here is derived from an EMBL/GenBank/DDBJ whole genome shotgun (WGS) entry which is preliminary data.</text>
</comment>
<sequence>MNYVLGRIGVKAAWGIMDAGEAIVRLAERIEALSAGPGTALCAFSWRMMTVGERVQALGVVAGTWVERQAQKLGCNLEYLMSDILAEA</sequence>
<dbReference type="EMBL" id="LVYV01000012">
    <property type="protein sequence ID" value="KZD22923.1"/>
    <property type="molecule type" value="Genomic_DNA"/>
</dbReference>
<reference evidence="1 2" key="1">
    <citation type="submission" date="2016-03" db="EMBL/GenBank/DDBJ databases">
        <title>Microsymbionts genomes from the relict species Vavilovia formosa (Stev.) Fed.</title>
        <authorList>
            <person name="Kopat V."/>
            <person name="Chirak E."/>
            <person name="Kimeklis A."/>
            <person name="Andronov E."/>
        </authorList>
    </citation>
    <scope>NUCLEOTIDE SEQUENCE [LARGE SCALE GENOMIC DNA]</scope>
    <source>
        <strain evidence="1 2">Vaf07</strain>
    </source>
</reference>
<accession>A0A163Z578</accession>
<protein>
    <submittedName>
        <fullName evidence="1">Uncharacterized protein</fullName>
    </submittedName>
</protein>
<evidence type="ECO:0000313" key="1">
    <source>
        <dbReference type="EMBL" id="KZD22923.1"/>
    </source>
</evidence>
<proteinExistence type="predicted"/>
<name>A0A163Z578_9BRAD</name>